<evidence type="ECO:0000313" key="14">
    <source>
        <dbReference type="Proteomes" id="UP000191897"/>
    </source>
</evidence>
<keyword evidence="10" id="KW-0175">Coiled coil</keyword>
<keyword evidence="13" id="KW-0645">Protease</keyword>
<dbReference type="Gene3D" id="2.40.30.170">
    <property type="match status" value="1"/>
</dbReference>
<feature type="coiled-coil region" evidence="10">
    <location>
        <begin position="256"/>
        <end position="290"/>
    </location>
</feature>
<dbReference type="PANTHER" id="PTHR30386:SF17">
    <property type="entry name" value="ALKALINE PROTEASE SECRETION PROTEIN APRE"/>
    <property type="match status" value="1"/>
</dbReference>
<comment type="subcellular location">
    <subcellularLocation>
        <location evidence="1 9">Cell inner membrane</location>
        <topology evidence="1 9">Single-pass membrane protein</topology>
    </subcellularLocation>
</comment>
<dbReference type="Pfam" id="PF25994">
    <property type="entry name" value="HH_AprE"/>
    <property type="match status" value="1"/>
</dbReference>
<dbReference type="NCBIfam" id="TIGR01843">
    <property type="entry name" value="type_I_hlyD"/>
    <property type="match status" value="1"/>
</dbReference>
<dbReference type="PANTHER" id="PTHR30386">
    <property type="entry name" value="MEMBRANE FUSION SUBUNIT OF EMRAB-TOLC MULTIDRUG EFFLUX PUMP"/>
    <property type="match status" value="1"/>
</dbReference>
<reference evidence="13 14" key="1">
    <citation type="submission" date="2016-01" db="EMBL/GenBank/DDBJ databases">
        <authorList>
            <person name="Oliw E.H."/>
        </authorList>
    </citation>
    <scope>NUCLEOTIDE SEQUENCE [LARGE SCALE GENOMIC DNA]</scope>
    <source>
        <strain evidence="13 14">Kerr 14</strain>
    </source>
</reference>
<feature type="domain" description="AprE-like long alpha-helical hairpin" evidence="11">
    <location>
        <begin position="93"/>
        <end position="283"/>
    </location>
</feature>
<dbReference type="InterPro" id="IPR058982">
    <property type="entry name" value="Beta-barrel_AprE"/>
</dbReference>
<dbReference type="GO" id="GO:0008233">
    <property type="term" value="F:peptidase activity"/>
    <property type="evidence" value="ECO:0007669"/>
    <property type="project" value="UniProtKB-KW"/>
</dbReference>
<gene>
    <name evidence="13" type="ORF">AGR4C_Cc170158</name>
</gene>
<evidence type="ECO:0000256" key="10">
    <source>
        <dbReference type="SAM" id="Coils"/>
    </source>
</evidence>
<dbReference type="GeneID" id="97365448"/>
<dbReference type="InterPro" id="IPR050739">
    <property type="entry name" value="MFP"/>
</dbReference>
<dbReference type="AlphaFoldDB" id="A0A1S7PFK2"/>
<accession>A0A1S7PFK2</accession>
<evidence type="ECO:0000313" key="13">
    <source>
        <dbReference type="EMBL" id="CUX20479.1"/>
    </source>
</evidence>
<keyword evidence="4 9" id="KW-1003">Cell membrane</keyword>
<dbReference type="InterPro" id="IPR010129">
    <property type="entry name" value="T1SS_HlyD"/>
</dbReference>
<evidence type="ECO:0000256" key="7">
    <source>
        <dbReference type="ARBA" id="ARBA00022989"/>
    </source>
</evidence>
<evidence type="ECO:0000256" key="6">
    <source>
        <dbReference type="ARBA" id="ARBA00022692"/>
    </source>
</evidence>
<keyword evidence="13" id="KW-0378">Hydrolase</keyword>
<dbReference type="Gene3D" id="2.40.50.100">
    <property type="match status" value="1"/>
</dbReference>
<evidence type="ECO:0000256" key="9">
    <source>
        <dbReference type="RuleBase" id="RU365093"/>
    </source>
</evidence>
<evidence type="ECO:0000256" key="2">
    <source>
        <dbReference type="ARBA" id="ARBA00009477"/>
    </source>
</evidence>
<dbReference type="RefSeq" id="WP_003505103.1">
    <property type="nucleotide sequence ID" value="NZ_LT009730.1"/>
</dbReference>
<sequence length="437" mass="47790">MVEAEKPGMTNASILRHSTAVVVLALGLLVGLGGWAAFAKLAGAVVATGRVVVEGNSKKIQHLSGGIVSEINVAEGDRVEAGQILLRLSATVVQANLSIIENTLAQLYSRRARLRAEIAEAPSFTVTEDLAALTSSKAAKTFIDSEQNLFNSRRNALVGMKKQLGTRKDQLGDEARGLEVQVEATDNELAIVKDDVSKTDELFKKGLVTLQRLNLLKRQLSNLEGQQGQYIAARAQTVGKLSELDLQLLQLDEDRKSEVTKDLTSIEATVAEYEERLAATRDQLDRLDIRSPIAGRIYQLSVHNINGVIQPGEVLMLVVPERDELAIEANITPRDIDQIYVGQPVTVRFTAFNQSTTPDLSAEVAVVAPDLQTDSRTGTSYYALRIKPNKAGMTHLPGGKLYPGMPAEVFIQTSERSVLSYFVKPFQDRLRKTFVQE</sequence>
<dbReference type="EMBL" id="FBWC01000009">
    <property type="protein sequence ID" value="CUX20479.1"/>
    <property type="molecule type" value="Genomic_DNA"/>
</dbReference>
<proteinExistence type="inferred from homology"/>
<keyword evidence="5 9" id="KW-0997">Cell inner membrane</keyword>
<comment type="similarity">
    <text evidence="2 9">Belongs to the membrane fusion protein (MFP) (TC 8.A.1) family.</text>
</comment>
<dbReference type="GO" id="GO:0015031">
    <property type="term" value="P:protein transport"/>
    <property type="evidence" value="ECO:0007669"/>
    <property type="project" value="InterPro"/>
</dbReference>
<dbReference type="Proteomes" id="UP000191897">
    <property type="component" value="Unassembled WGS sequence"/>
</dbReference>
<dbReference type="GO" id="GO:0006508">
    <property type="term" value="P:proteolysis"/>
    <property type="evidence" value="ECO:0007669"/>
    <property type="project" value="UniProtKB-KW"/>
</dbReference>
<keyword evidence="3 9" id="KW-0813">Transport</keyword>
<evidence type="ECO:0000256" key="5">
    <source>
        <dbReference type="ARBA" id="ARBA00022519"/>
    </source>
</evidence>
<dbReference type="Pfam" id="PF26002">
    <property type="entry name" value="Beta-barrel_AprE"/>
    <property type="match status" value="1"/>
</dbReference>
<feature type="domain" description="AprE-like beta-barrel" evidence="12">
    <location>
        <begin position="325"/>
        <end position="413"/>
    </location>
</feature>
<evidence type="ECO:0000256" key="1">
    <source>
        <dbReference type="ARBA" id="ARBA00004377"/>
    </source>
</evidence>
<dbReference type="PRINTS" id="PR01490">
    <property type="entry name" value="RTXTOXIND"/>
</dbReference>
<keyword evidence="6" id="KW-0812">Transmembrane</keyword>
<dbReference type="InterPro" id="IPR058781">
    <property type="entry name" value="HH_AprE-like"/>
</dbReference>
<dbReference type="GO" id="GO:0005886">
    <property type="term" value="C:plasma membrane"/>
    <property type="evidence" value="ECO:0007669"/>
    <property type="project" value="UniProtKB-SubCell"/>
</dbReference>
<protein>
    <recommendedName>
        <fullName evidence="9">Membrane fusion protein (MFP) family protein</fullName>
    </recommendedName>
</protein>
<keyword evidence="7" id="KW-1133">Transmembrane helix</keyword>
<organism evidence="13 14">
    <name type="scientific">Agrobacterium tumefaciens str. Kerr 14</name>
    <dbReference type="NCBI Taxonomy" id="1183424"/>
    <lineage>
        <taxon>Bacteria</taxon>
        <taxon>Pseudomonadati</taxon>
        <taxon>Pseudomonadota</taxon>
        <taxon>Alphaproteobacteria</taxon>
        <taxon>Hyphomicrobiales</taxon>
        <taxon>Rhizobiaceae</taxon>
        <taxon>Rhizobium/Agrobacterium group</taxon>
        <taxon>Agrobacterium</taxon>
        <taxon>Agrobacterium tumefaciens complex</taxon>
    </lineage>
</organism>
<evidence type="ECO:0000256" key="4">
    <source>
        <dbReference type="ARBA" id="ARBA00022475"/>
    </source>
</evidence>
<evidence type="ECO:0000259" key="11">
    <source>
        <dbReference type="Pfam" id="PF25994"/>
    </source>
</evidence>
<name>A0A1S7PFK2_AGRTU</name>
<evidence type="ECO:0000259" key="12">
    <source>
        <dbReference type="Pfam" id="PF26002"/>
    </source>
</evidence>
<evidence type="ECO:0000256" key="8">
    <source>
        <dbReference type="ARBA" id="ARBA00023136"/>
    </source>
</evidence>
<keyword evidence="8" id="KW-0472">Membrane</keyword>
<evidence type="ECO:0000256" key="3">
    <source>
        <dbReference type="ARBA" id="ARBA00022448"/>
    </source>
</evidence>